<dbReference type="Gene3D" id="1.10.260.40">
    <property type="entry name" value="lambda repressor-like DNA-binding domains"/>
    <property type="match status" value="1"/>
</dbReference>
<dbReference type="CDD" id="cd00093">
    <property type="entry name" value="HTH_XRE"/>
    <property type="match status" value="1"/>
</dbReference>
<organism evidence="2 3">
    <name type="scientific">Skermania pinensis</name>
    <dbReference type="NCBI Taxonomy" id="39122"/>
    <lineage>
        <taxon>Bacteria</taxon>
        <taxon>Bacillati</taxon>
        <taxon>Actinomycetota</taxon>
        <taxon>Actinomycetes</taxon>
        <taxon>Mycobacteriales</taxon>
        <taxon>Gordoniaceae</taxon>
        <taxon>Skermania</taxon>
    </lineage>
</organism>
<proteinExistence type="predicted"/>
<evidence type="ECO:0000259" key="1">
    <source>
        <dbReference type="PROSITE" id="PS50943"/>
    </source>
</evidence>
<reference evidence="2" key="1">
    <citation type="submission" date="2021-07" db="EMBL/GenBank/DDBJ databases">
        <title>Candidatus Kaistella beijingensis sp. nov. isolated from a municipal wastewater treatment plant is involved in sludge foaming.</title>
        <authorList>
            <person name="Song Y."/>
            <person name="Liu S.-J."/>
        </authorList>
    </citation>
    <scope>NUCLEOTIDE SEQUENCE</scope>
    <source>
        <strain evidence="2">DSM 43998</strain>
    </source>
</reference>
<feature type="domain" description="HTH cro/C1-type" evidence="1">
    <location>
        <begin position="35"/>
        <end position="82"/>
    </location>
</feature>
<evidence type="ECO:0000313" key="3">
    <source>
        <dbReference type="Proteomes" id="UP000887023"/>
    </source>
</evidence>
<dbReference type="SMART" id="SM00530">
    <property type="entry name" value="HTH_XRE"/>
    <property type="match status" value="1"/>
</dbReference>
<protein>
    <submittedName>
        <fullName evidence="2">Helix-turn-helix transcriptional regulator</fullName>
    </submittedName>
</protein>
<sequence>MEIAKDIKEFLMTRRAKITPDQVGLPAGTRRRVTGLRREEVAQLAGVSAEYYIQIERGHVGGVSDEVLHAVATALRLDEAESNHLFDLARAATTSKARRRRTPASSRQQVPPTVRALLDAMVTAPAVVQNAHLDVVAANELGRALYADVFARDRGAPNLARFLFLDSHADNLFPDWDTAADHAVALLRAEAARSPYSAAVTGLIGELATRSEAFRSRWAAHDVQVHRRGTKRFHHSAVGDLTLRFEALSIAGDGGLTLVGYTAEPGSRSDEALRLLSSWIATEHDTETPTLAADSQLPTEMEK</sequence>
<dbReference type="Proteomes" id="UP000887023">
    <property type="component" value="Chromosome"/>
</dbReference>
<dbReference type="PROSITE" id="PS50943">
    <property type="entry name" value="HTH_CROC1"/>
    <property type="match status" value="1"/>
</dbReference>
<dbReference type="InterPro" id="IPR041413">
    <property type="entry name" value="MLTR_LBD"/>
</dbReference>
<dbReference type="EMBL" id="CP079105">
    <property type="protein sequence ID" value="QXQ14819.1"/>
    <property type="molecule type" value="Genomic_DNA"/>
</dbReference>
<dbReference type="InterPro" id="IPR001387">
    <property type="entry name" value="Cro/C1-type_HTH"/>
</dbReference>
<keyword evidence="3" id="KW-1185">Reference proteome</keyword>
<accession>A0ABX8SAE3</accession>
<name>A0ABX8SAE3_9ACTN</name>
<dbReference type="Pfam" id="PF13560">
    <property type="entry name" value="HTH_31"/>
    <property type="match status" value="1"/>
</dbReference>
<dbReference type="RefSeq" id="WP_066474497.1">
    <property type="nucleotide sequence ID" value="NZ_CBCRUZ010000014.1"/>
</dbReference>
<gene>
    <name evidence="2" type="ORF">KV203_05410</name>
</gene>
<dbReference type="PANTHER" id="PTHR35010:SF2">
    <property type="entry name" value="BLL4672 PROTEIN"/>
    <property type="match status" value="1"/>
</dbReference>
<dbReference type="InterPro" id="IPR010982">
    <property type="entry name" value="Lambda_DNA-bd_dom_sf"/>
</dbReference>
<dbReference type="SUPFAM" id="SSF47413">
    <property type="entry name" value="lambda repressor-like DNA-binding domains"/>
    <property type="match status" value="1"/>
</dbReference>
<dbReference type="Pfam" id="PF17765">
    <property type="entry name" value="MLTR_LBD"/>
    <property type="match status" value="1"/>
</dbReference>
<dbReference type="Gene3D" id="3.30.450.180">
    <property type="match status" value="1"/>
</dbReference>
<dbReference type="PANTHER" id="PTHR35010">
    <property type="entry name" value="BLL4672 PROTEIN-RELATED"/>
    <property type="match status" value="1"/>
</dbReference>
<evidence type="ECO:0000313" key="2">
    <source>
        <dbReference type="EMBL" id="QXQ14819.1"/>
    </source>
</evidence>